<feature type="region of interest" description="Disordered" evidence="1">
    <location>
        <begin position="20"/>
        <end position="53"/>
    </location>
</feature>
<name>Q3JX81_BURP1</name>
<dbReference type="EnsemblBacteria" id="ABA50173">
    <property type="protein sequence ID" value="ABA50173"/>
    <property type="gene ID" value="BURPS1710b_0408"/>
</dbReference>
<proteinExistence type="predicted"/>
<dbReference type="KEGG" id="bpm:BURPS1710b_0408"/>
<gene>
    <name evidence="2" type="ordered locus">BURPS1710b_0408</name>
</gene>
<dbReference type="Proteomes" id="UP000002700">
    <property type="component" value="Chromosome I"/>
</dbReference>
<evidence type="ECO:0000313" key="3">
    <source>
        <dbReference type="Proteomes" id="UP000002700"/>
    </source>
</evidence>
<sequence>MQHRRAAGCRRAFVRAARRLPAGCPTPGRARRRAPSSAAPEHAPAASSAGGPSLAMRASELQHQLEDRREALAVRRRDHRARVQARLREHGLHLRERDEAVVAVVRAHPARADAAERQRAARDVHQRVVDRHAARDRVAHHALDGRAVFVEQIQRERPRPRVHVGDRIVERVVRNDRQQRPEDLFLHQLRRIGRLRDEHGRQAAQRGIGRRVRERMELRARLLRFAREPLQPCEVALGDDRRIVRVRRQIRIEPSHPRARARDEFGFLAARHEHIVGRDAGLARVQRLAGDDGVDRRVEARARPDDHGRLAAQLERDGREVLGGRAHHVPADVRRAGEEQMIERQPAERRADLRIAVDHRDVIAREGFRDQFLEQLRRARRQFGHLDDRAIAGGERADERARGEQHRVVPRHDDADDAERLWHHLRARGAQPLVHRPALRLDPALAVLERLVDFLFREPDLGHQHFFLRAMAEVRVDRGGERIAVLEQHLAQRAQVVGARRPRRVRRAQIGGALVAQQRVERG</sequence>
<evidence type="ECO:0000256" key="1">
    <source>
        <dbReference type="SAM" id="MobiDB-lite"/>
    </source>
</evidence>
<dbReference type="EMBL" id="CP000124">
    <property type="protein sequence ID" value="ABA50173.1"/>
    <property type="molecule type" value="Genomic_DNA"/>
</dbReference>
<reference evidence="2 3" key="1">
    <citation type="submission" date="2005-09" db="EMBL/GenBank/DDBJ databases">
        <authorList>
            <person name="Woods D.E."/>
            <person name="Nierman W.C."/>
        </authorList>
    </citation>
    <scope>NUCLEOTIDE SEQUENCE [LARGE SCALE GENOMIC DNA]</scope>
    <source>
        <strain evidence="2 3">1710b</strain>
    </source>
</reference>
<dbReference type="AlphaFoldDB" id="Q3JX81"/>
<protein>
    <submittedName>
        <fullName evidence="2">Uncharacterized protein</fullName>
    </submittedName>
</protein>
<organism evidence="2 3">
    <name type="scientific">Burkholderia pseudomallei (strain 1710b)</name>
    <dbReference type="NCBI Taxonomy" id="320372"/>
    <lineage>
        <taxon>Bacteria</taxon>
        <taxon>Pseudomonadati</taxon>
        <taxon>Pseudomonadota</taxon>
        <taxon>Betaproteobacteria</taxon>
        <taxon>Burkholderiales</taxon>
        <taxon>Burkholderiaceae</taxon>
        <taxon>Burkholderia</taxon>
        <taxon>pseudomallei group</taxon>
    </lineage>
</organism>
<evidence type="ECO:0000313" key="2">
    <source>
        <dbReference type="EMBL" id="ABA50173.1"/>
    </source>
</evidence>
<dbReference type="HOGENOM" id="CLU_520414_0_0_4"/>
<accession>Q3JX81</accession>
<feature type="compositionally biased region" description="Low complexity" evidence="1">
    <location>
        <begin position="35"/>
        <end position="53"/>
    </location>
</feature>